<dbReference type="InterPro" id="IPR000157">
    <property type="entry name" value="TIR_dom"/>
</dbReference>
<proteinExistence type="predicted"/>
<dbReference type="InterPro" id="IPR035897">
    <property type="entry name" value="Toll_tir_struct_dom_sf"/>
</dbReference>
<accession>A0A3B4BHH0</accession>
<dbReference type="STRING" id="409849.ENSPMGP00000027957"/>
<keyword evidence="4" id="KW-1133">Transmembrane helix</keyword>
<keyword evidence="4" id="KW-0472">Membrane</keyword>
<dbReference type="PANTHER" id="PTHR11890">
    <property type="entry name" value="INTERLEUKIN-1 RECEPTOR FAMILY MEMBER"/>
    <property type="match status" value="1"/>
</dbReference>
<evidence type="ECO:0000313" key="7">
    <source>
        <dbReference type="Proteomes" id="UP000261520"/>
    </source>
</evidence>
<dbReference type="PRINTS" id="PR01537">
    <property type="entry name" value="INTRLKN1R1F"/>
</dbReference>
<dbReference type="SMART" id="SM00255">
    <property type="entry name" value="TIR"/>
    <property type="match status" value="1"/>
</dbReference>
<sequence length="394" mass="44071">FWKMSQDIIQLSSEETEPVHAHGDTLCVLNITRERSGCFLINVFSNSPFTCELTLSLQDGMLLPEQHWDPLLVSDATAKDQGRYDCVCTWIHQNHLYRSVAPRQLQIIGQSAVPKPGSSFSQLHFLFEKSCLGVNKLGSVEYASQFSLCLGGLSPSTKHAVGIHSLSTPPLSPTESLVSLVTAGTCVFVLFVLISVMVKCFVIDLVLLSRRLFPFRLGDTGVKVFDAYVVYQMPSHEKPIEELLCRFVSQELPHILENMCGYKLFIHGRDNLPGEDLVELVEERMRKSRRLMVILTPCAATIPPPLNACICLFQVGLHQALVLRDLSVILIQLGDTGPRGYSHLPPALQHLIQKSAPIRWTPGPCTAQVHSRFWKRVRYLMPATPVRTYPLSTI</sequence>
<evidence type="ECO:0000256" key="3">
    <source>
        <dbReference type="ARBA" id="ARBA00023319"/>
    </source>
</evidence>
<protein>
    <recommendedName>
        <fullName evidence="5">TIR domain-containing protein</fullName>
    </recommendedName>
</protein>
<evidence type="ECO:0000256" key="1">
    <source>
        <dbReference type="ARBA" id="ARBA00023157"/>
    </source>
</evidence>
<dbReference type="GO" id="GO:0007165">
    <property type="term" value="P:signal transduction"/>
    <property type="evidence" value="ECO:0007669"/>
    <property type="project" value="InterPro"/>
</dbReference>
<dbReference type="InterPro" id="IPR015621">
    <property type="entry name" value="IL-1_rcpt_fam"/>
</dbReference>
<dbReference type="PROSITE" id="PS50104">
    <property type="entry name" value="TIR"/>
    <property type="match status" value="1"/>
</dbReference>
<evidence type="ECO:0000259" key="5">
    <source>
        <dbReference type="PROSITE" id="PS50104"/>
    </source>
</evidence>
<dbReference type="Gene3D" id="3.40.50.10140">
    <property type="entry name" value="Toll/interleukin-1 receptor homology (TIR) domain"/>
    <property type="match status" value="1"/>
</dbReference>
<keyword evidence="3" id="KW-0393">Immunoglobulin domain</keyword>
<dbReference type="PANTHER" id="PTHR11890:SF26">
    <property type="entry name" value="INTERLEUKIN-1 RECEPTOR TYPE 1"/>
    <property type="match status" value="1"/>
</dbReference>
<keyword evidence="7" id="KW-1185">Reference proteome</keyword>
<dbReference type="AlphaFoldDB" id="A0A3B4BHH0"/>
<organism evidence="6 7">
    <name type="scientific">Periophthalmus magnuspinnatus</name>
    <dbReference type="NCBI Taxonomy" id="409849"/>
    <lineage>
        <taxon>Eukaryota</taxon>
        <taxon>Metazoa</taxon>
        <taxon>Chordata</taxon>
        <taxon>Craniata</taxon>
        <taxon>Vertebrata</taxon>
        <taxon>Euteleostomi</taxon>
        <taxon>Actinopterygii</taxon>
        <taxon>Neopterygii</taxon>
        <taxon>Teleostei</taxon>
        <taxon>Neoteleostei</taxon>
        <taxon>Acanthomorphata</taxon>
        <taxon>Gobiaria</taxon>
        <taxon>Gobiiformes</taxon>
        <taxon>Gobioidei</taxon>
        <taxon>Gobiidae</taxon>
        <taxon>Oxudercinae</taxon>
        <taxon>Periophthalmus</taxon>
    </lineage>
</organism>
<dbReference type="Pfam" id="PF01582">
    <property type="entry name" value="TIR"/>
    <property type="match status" value="1"/>
</dbReference>
<evidence type="ECO:0000256" key="2">
    <source>
        <dbReference type="ARBA" id="ARBA00023180"/>
    </source>
</evidence>
<name>A0A3B4BHH0_9GOBI</name>
<dbReference type="Ensembl" id="ENSPMGT00000029778.1">
    <property type="protein sequence ID" value="ENSPMGP00000027957.1"/>
    <property type="gene ID" value="ENSPMGG00000022544.1"/>
</dbReference>
<keyword evidence="1" id="KW-1015">Disulfide bond</keyword>
<keyword evidence="4" id="KW-0812">Transmembrane</keyword>
<reference evidence="6" key="1">
    <citation type="submission" date="2025-08" db="UniProtKB">
        <authorList>
            <consortium name="Ensembl"/>
        </authorList>
    </citation>
    <scope>IDENTIFICATION</scope>
</reference>
<dbReference type="SUPFAM" id="SSF52200">
    <property type="entry name" value="Toll/Interleukin receptor TIR domain"/>
    <property type="match status" value="1"/>
</dbReference>
<keyword evidence="2" id="KW-0325">Glycoprotein</keyword>
<feature type="transmembrane region" description="Helical" evidence="4">
    <location>
        <begin position="177"/>
        <end position="207"/>
    </location>
</feature>
<evidence type="ECO:0000313" key="6">
    <source>
        <dbReference type="Ensembl" id="ENSPMGP00000027957.1"/>
    </source>
</evidence>
<reference evidence="6" key="2">
    <citation type="submission" date="2025-09" db="UniProtKB">
        <authorList>
            <consortium name="Ensembl"/>
        </authorList>
    </citation>
    <scope>IDENTIFICATION</scope>
</reference>
<feature type="domain" description="TIR" evidence="5">
    <location>
        <begin position="223"/>
        <end position="381"/>
    </location>
</feature>
<dbReference type="Proteomes" id="UP000261520">
    <property type="component" value="Unplaced"/>
</dbReference>
<evidence type="ECO:0000256" key="4">
    <source>
        <dbReference type="SAM" id="Phobius"/>
    </source>
</evidence>